<dbReference type="GO" id="GO:0000281">
    <property type="term" value="P:mitotic cytokinesis"/>
    <property type="evidence" value="ECO:0007669"/>
    <property type="project" value="InterPro"/>
</dbReference>
<feature type="compositionally biased region" description="Basic and acidic residues" evidence="12">
    <location>
        <begin position="55"/>
        <end position="65"/>
    </location>
</feature>
<evidence type="ECO:0000256" key="6">
    <source>
        <dbReference type="ARBA" id="ARBA00022701"/>
    </source>
</evidence>
<feature type="compositionally biased region" description="Acidic residues" evidence="12">
    <location>
        <begin position="158"/>
        <end position="167"/>
    </location>
</feature>
<keyword evidence="5" id="KW-0132">Cell division</keyword>
<feature type="compositionally biased region" description="Basic and acidic residues" evidence="12">
    <location>
        <begin position="206"/>
        <end position="215"/>
    </location>
</feature>
<dbReference type="PANTHER" id="PTHR15874">
    <property type="entry name" value="NUCLEOLAR AND SPINDLE-ASSOCIATED PROTEIN 1"/>
    <property type="match status" value="1"/>
</dbReference>
<comment type="similarity">
    <text evidence="3">Belongs to the NUSAP family.</text>
</comment>
<dbReference type="GO" id="GO:0003677">
    <property type="term" value="F:DNA binding"/>
    <property type="evidence" value="ECO:0007669"/>
    <property type="project" value="UniProtKB-KW"/>
</dbReference>
<feature type="compositionally biased region" description="Basic residues" evidence="12">
    <location>
        <begin position="39"/>
        <end position="48"/>
    </location>
</feature>
<evidence type="ECO:0000313" key="14">
    <source>
        <dbReference type="RefSeq" id="XP_033164445.1"/>
    </source>
</evidence>
<dbReference type="RefSeq" id="XP_033164445.1">
    <property type="nucleotide sequence ID" value="XM_033308554.1"/>
</dbReference>
<feature type="compositionally biased region" description="Acidic residues" evidence="12">
    <location>
        <begin position="182"/>
        <end position="192"/>
    </location>
</feature>
<dbReference type="CTD" id="42982"/>
<feature type="region of interest" description="Disordered" evidence="12">
    <location>
        <begin position="333"/>
        <end position="367"/>
    </location>
</feature>
<dbReference type="InterPro" id="IPR026756">
    <property type="entry name" value="NuSAP"/>
</dbReference>
<feature type="region of interest" description="Disordered" evidence="12">
    <location>
        <begin position="258"/>
        <end position="318"/>
    </location>
</feature>
<feature type="compositionally biased region" description="Basic and acidic residues" evidence="12">
    <location>
        <begin position="478"/>
        <end position="487"/>
    </location>
</feature>
<dbReference type="GO" id="GO:0005730">
    <property type="term" value="C:nucleolus"/>
    <property type="evidence" value="ECO:0007669"/>
    <property type="project" value="TreeGrafter"/>
</dbReference>
<keyword evidence="6" id="KW-0493">Microtubule</keyword>
<evidence type="ECO:0000313" key="13">
    <source>
        <dbReference type="Proteomes" id="UP000515162"/>
    </source>
</evidence>
<keyword evidence="4" id="KW-0963">Cytoplasm</keyword>
<dbReference type="GO" id="GO:0072686">
    <property type="term" value="C:mitotic spindle"/>
    <property type="evidence" value="ECO:0007669"/>
    <property type="project" value="TreeGrafter"/>
</dbReference>
<keyword evidence="7" id="KW-0498">Mitosis</keyword>
<keyword evidence="10" id="KW-0539">Nucleus</keyword>
<feature type="region of interest" description="Disordered" evidence="12">
    <location>
        <begin position="1"/>
        <end position="93"/>
    </location>
</feature>
<name>A0A6P8K696_DROMA</name>
<evidence type="ECO:0000256" key="2">
    <source>
        <dbReference type="ARBA" id="ARBA00004186"/>
    </source>
</evidence>
<protein>
    <submittedName>
        <fullName evidence="14">Uncharacterized protein LOC117143743</fullName>
    </submittedName>
</protein>
<dbReference type="Proteomes" id="UP000515162">
    <property type="component" value="Chromosome 3R"/>
</dbReference>
<feature type="region of interest" description="Disordered" evidence="12">
    <location>
        <begin position="478"/>
        <end position="499"/>
    </location>
</feature>
<feature type="compositionally biased region" description="Basic and acidic residues" evidence="12">
    <location>
        <begin position="295"/>
        <end position="318"/>
    </location>
</feature>
<evidence type="ECO:0000256" key="7">
    <source>
        <dbReference type="ARBA" id="ARBA00022776"/>
    </source>
</evidence>
<feature type="region of interest" description="Disordered" evidence="12">
    <location>
        <begin position="119"/>
        <end position="215"/>
    </location>
</feature>
<evidence type="ECO:0000256" key="3">
    <source>
        <dbReference type="ARBA" id="ARBA00009702"/>
    </source>
</evidence>
<accession>A0A6P8K696</accession>
<evidence type="ECO:0000256" key="9">
    <source>
        <dbReference type="ARBA" id="ARBA00023212"/>
    </source>
</evidence>
<evidence type="ECO:0000256" key="1">
    <source>
        <dbReference type="ARBA" id="ARBA00004123"/>
    </source>
</evidence>
<comment type="subcellular location">
    <subcellularLocation>
        <location evidence="2">Cytoplasm</location>
        <location evidence="2">Cytoskeleton</location>
        <location evidence="2">Spindle</location>
    </subcellularLocation>
    <subcellularLocation>
        <location evidence="1">Nucleus</location>
    </subcellularLocation>
</comment>
<dbReference type="Pfam" id="PF16006">
    <property type="entry name" value="NUSAP"/>
    <property type="match status" value="1"/>
</dbReference>
<proteinExistence type="inferred from homology"/>
<evidence type="ECO:0000256" key="8">
    <source>
        <dbReference type="ARBA" id="ARBA00023125"/>
    </source>
</evidence>
<feature type="compositionally biased region" description="Basic and acidic residues" evidence="12">
    <location>
        <begin position="24"/>
        <end position="33"/>
    </location>
</feature>
<keyword evidence="11" id="KW-0131">Cell cycle</keyword>
<dbReference type="GO" id="GO:0005874">
    <property type="term" value="C:microtubule"/>
    <property type="evidence" value="ECO:0007669"/>
    <property type="project" value="UniProtKB-KW"/>
</dbReference>
<feature type="compositionally biased region" description="Polar residues" evidence="12">
    <location>
        <begin position="354"/>
        <end position="363"/>
    </location>
</feature>
<dbReference type="GeneID" id="117143743"/>
<sequence>MELDIDNRPNDVGVLAPNDQGDEDANRRMENTDAPKTPVARKTRRAVLKRMNATSEKDSPTHPDPPKTPGTPGHIRQSTETPRRSCRKSVRPAIDYDDIIVRSAKKAIAEAIQADLEDEKPAVQKWTTAEVGKNSRKRGRKSKRMVAKKQKIEHIVAEDDEEQDTELEVPQKKVDPSQGAEETTEVQEDIVEEVALSTKKSSKKSKTTDPEHADNIMDIVEKIEQPISIKKSSRTFKKPDTKEQKVAEADVDELGICPLDMESQEEDEKDIQGGETKTNAEVVEDEAQTSAVDKYGQKHEEKDEQADEATKPAALDKDKEIAAKDKLKVANAVDEQAEEEMPSLLMESEGLDEPNQSPLNTTYDAEDKKDLDGSVILVVSPDKQNEAISSDPDASVILVGITDMQPVVCAPKPEIPEEKPVIKVVLTTSDDQDQTLLDLAAVASPNVSQSKKSKGYRFPTPFKARPMFNFTGTEEAVHHDHEVKEDQPQNTRKRSKSASIWNDTMPRTVSFQSPIEIANVEDIDKRWTGLKKSNVNNRRRRSKSLDENRCKMSRIPKPNRGVIPLNKTITPSKVNKRTKMPNFAAMHERQFAKMESLVDHVERKAERAKVLTNSVQKQVPGSTAKKLQSTTSVEDRARPRAMKKIDMTADRTLVMDHPSHKQNSSRLPLKATAPASNVAPKPVFNLSTSTVKTFNATFSSRPADSHDNKLAERRQRRIEMFKGRTTKDQKEKGEFIRGVRLNRRFELQMQHRRHLEED</sequence>
<dbReference type="AlphaFoldDB" id="A0A6P8K696"/>
<evidence type="ECO:0000256" key="11">
    <source>
        <dbReference type="ARBA" id="ARBA00023306"/>
    </source>
</evidence>
<dbReference type="GO" id="GO:0007076">
    <property type="term" value="P:mitotic chromosome condensation"/>
    <property type="evidence" value="ECO:0007669"/>
    <property type="project" value="TreeGrafter"/>
</dbReference>
<gene>
    <name evidence="14" type="primary">LOC117143743</name>
</gene>
<evidence type="ECO:0000256" key="10">
    <source>
        <dbReference type="ARBA" id="ARBA00023242"/>
    </source>
</evidence>
<organism evidence="13 14">
    <name type="scientific">Drosophila mauritiana</name>
    <name type="common">Fruit fly</name>
    <dbReference type="NCBI Taxonomy" id="7226"/>
    <lineage>
        <taxon>Eukaryota</taxon>
        <taxon>Metazoa</taxon>
        <taxon>Ecdysozoa</taxon>
        <taxon>Arthropoda</taxon>
        <taxon>Hexapoda</taxon>
        <taxon>Insecta</taxon>
        <taxon>Pterygota</taxon>
        <taxon>Neoptera</taxon>
        <taxon>Endopterygota</taxon>
        <taxon>Diptera</taxon>
        <taxon>Brachycera</taxon>
        <taxon>Muscomorpha</taxon>
        <taxon>Ephydroidea</taxon>
        <taxon>Drosophilidae</taxon>
        <taxon>Drosophila</taxon>
        <taxon>Sophophora</taxon>
    </lineage>
</organism>
<evidence type="ECO:0000256" key="12">
    <source>
        <dbReference type="SAM" id="MobiDB-lite"/>
    </source>
</evidence>
<evidence type="ECO:0000256" key="4">
    <source>
        <dbReference type="ARBA" id="ARBA00022490"/>
    </source>
</evidence>
<dbReference type="GO" id="GO:0008017">
    <property type="term" value="F:microtubule binding"/>
    <property type="evidence" value="ECO:0007669"/>
    <property type="project" value="TreeGrafter"/>
</dbReference>
<dbReference type="GO" id="GO:0040001">
    <property type="term" value="P:establishment of mitotic spindle localization"/>
    <property type="evidence" value="ECO:0007669"/>
    <property type="project" value="InterPro"/>
</dbReference>
<reference evidence="14" key="1">
    <citation type="submission" date="2025-08" db="UniProtKB">
        <authorList>
            <consortium name="RefSeq"/>
        </authorList>
    </citation>
    <scope>IDENTIFICATION</scope>
    <source>
        <strain evidence="14">Mau12</strain>
        <tissue evidence="14">Whole Body</tissue>
    </source>
</reference>
<keyword evidence="13" id="KW-1185">Reference proteome</keyword>
<evidence type="ECO:0000256" key="5">
    <source>
        <dbReference type="ARBA" id="ARBA00022618"/>
    </source>
</evidence>
<keyword evidence="8" id="KW-0238">DNA-binding</keyword>
<feature type="compositionally biased region" description="Basic residues" evidence="12">
    <location>
        <begin position="134"/>
        <end position="149"/>
    </location>
</feature>
<keyword evidence="9" id="KW-0206">Cytoskeleton</keyword>
<dbReference type="PANTHER" id="PTHR15874:SF1">
    <property type="entry name" value="NUCLEOLAR AND SPINDLE-ASSOCIATED PROTEIN 1"/>
    <property type="match status" value="1"/>
</dbReference>